<sequence length="178" mass="19167">MKPVPTMLKLCSPGGTVMSRKRLKFGRGGDLALGVLVDKHFPGSDYYIDALFSALTSPTAFRGHSISTAFKAVSTVPLGTFVGYTVYAEIVARHLDGFLASAESLPLADALIRHLACITSWNGTGSSSHPTASTLSTNEEFALSTDALINCLLPRYPDLAENYLWLRIFKAGDKVILN</sequence>
<gene>
    <name evidence="1" type="ORF">HNAJ_LOCUS3562</name>
</gene>
<dbReference type="WBParaSite" id="HNAJ_0000356401-mRNA-1">
    <property type="protein sequence ID" value="HNAJ_0000356401-mRNA-1"/>
    <property type="gene ID" value="HNAJ_0000356401"/>
</dbReference>
<evidence type="ECO:0000313" key="2">
    <source>
        <dbReference type="Proteomes" id="UP000278807"/>
    </source>
</evidence>
<accession>A0A0R3T925</accession>
<protein>
    <submittedName>
        <fullName evidence="3">RNase III domain-containing protein</fullName>
    </submittedName>
</protein>
<organism evidence="3">
    <name type="scientific">Rodentolepis nana</name>
    <name type="common">Dwarf tapeworm</name>
    <name type="synonym">Hymenolepis nana</name>
    <dbReference type="NCBI Taxonomy" id="102285"/>
    <lineage>
        <taxon>Eukaryota</taxon>
        <taxon>Metazoa</taxon>
        <taxon>Spiralia</taxon>
        <taxon>Lophotrochozoa</taxon>
        <taxon>Platyhelminthes</taxon>
        <taxon>Cestoda</taxon>
        <taxon>Eucestoda</taxon>
        <taxon>Cyclophyllidea</taxon>
        <taxon>Hymenolepididae</taxon>
        <taxon>Rodentolepis</taxon>
    </lineage>
</organism>
<reference evidence="3" key="1">
    <citation type="submission" date="2017-02" db="UniProtKB">
        <authorList>
            <consortium name="WormBaseParasite"/>
        </authorList>
    </citation>
    <scope>IDENTIFICATION</scope>
</reference>
<dbReference type="EMBL" id="UZAE01002120">
    <property type="protein sequence ID" value="VDN99421.1"/>
    <property type="molecule type" value="Genomic_DNA"/>
</dbReference>
<proteinExistence type="predicted"/>
<keyword evidence="2" id="KW-1185">Reference proteome</keyword>
<evidence type="ECO:0000313" key="1">
    <source>
        <dbReference type="EMBL" id="VDN99421.1"/>
    </source>
</evidence>
<dbReference type="AlphaFoldDB" id="A0A0R3T925"/>
<name>A0A0R3T925_RODNA</name>
<evidence type="ECO:0000313" key="3">
    <source>
        <dbReference type="WBParaSite" id="HNAJ_0000356401-mRNA-1"/>
    </source>
</evidence>
<dbReference type="Proteomes" id="UP000278807">
    <property type="component" value="Unassembled WGS sequence"/>
</dbReference>
<reference evidence="1 2" key="2">
    <citation type="submission" date="2018-11" db="EMBL/GenBank/DDBJ databases">
        <authorList>
            <consortium name="Pathogen Informatics"/>
        </authorList>
    </citation>
    <scope>NUCLEOTIDE SEQUENCE [LARGE SCALE GENOMIC DNA]</scope>
</reference>
<dbReference type="OrthoDB" id="6264067at2759"/>